<gene>
    <name evidence="2" type="ORF">ASPBRDRAFT_345286</name>
</gene>
<dbReference type="VEuPathDB" id="FungiDB:ASPBRDRAFT_345286"/>
<keyword evidence="3" id="KW-1185">Reference proteome</keyword>
<evidence type="ECO:0000313" key="3">
    <source>
        <dbReference type="Proteomes" id="UP000184499"/>
    </source>
</evidence>
<protein>
    <submittedName>
        <fullName evidence="2">Uncharacterized protein</fullName>
    </submittedName>
</protein>
<dbReference type="Proteomes" id="UP000184499">
    <property type="component" value="Unassembled WGS sequence"/>
</dbReference>
<reference evidence="3" key="1">
    <citation type="journal article" date="2017" name="Genome Biol.">
        <title>Comparative genomics reveals high biological diversity and specific adaptations in the industrially and medically important fungal genus Aspergillus.</title>
        <authorList>
            <person name="de Vries R.P."/>
            <person name="Riley R."/>
            <person name="Wiebenga A."/>
            <person name="Aguilar-Osorio G."/>
            <person name="Amillis S."/>
            <person name="Uchima C.A."/>
            <person name="Anderluh G."/>
            <person name="Asadollahi M."/>
            <person name="Askin M."/>
            <person name="Barry K."/>
            <person name="Battaglia E."/>
            <person name="Bayram O."/>
            <person name="Benocci T."/>
            <person name="Braus-Stromeyer S.A."/>
            <person name="Caldana C."/>
            <person name="Canovas D."/>
            <person name="Cerqueira G.C."/>
            <person name="Chen F."/>
            <person name="Chen W."/>
            <person name="Choi C."/>
            <person name="Clum A."/>
            <person name="Dos Santos R.A."/>
            <person name="Damasio A.R."/>
            <person name="Diallinas G."/>
            <person name="Emri T."/>
            <person name="Fekete E."/>
            <person name="Flipphi M."/>
            <person name="Freyberg S."/>
            <person name="Gallo A."/>
            <person name="Gournas C."/>
            <person name="Habgood R."/>
            <person name="Hainaut M."/>
            <person name="Harispe M.L."/>
            <person name="Henrissat B."/>
            <person name="Hilden K.S."/>
            <person name="Hope R."/>
            <person name="Hossain A."/>
            <person name="Karabika E."/>
            <person name="Karaffa L."/>
            <person name="Karanyi Z."/>
            <person name="Krasevec N."/>
            <person name="Kuo A."/>
            <person name="Kusch H."/>
            <person name="LaButti K."/>
            <person name="Lagendijk E.L."/>
            <person name="Lapidus A."/>
            <person name="Levasseur A."/>
            <person name="Lindquist E."/>
            <person name="Lipzen A."/>
            <person name="Logrieco A.F."/>
            <person name="MacCabe A."/>
            <person name="Maekelae M.R."/>
            <person name="Malavazi I."/>
            <person name="Melin P."/>
            <person name="Meyer V."/>
            <person name="Mielnichuk N."/>
            <person name="Miskei M."/>
            <person name="Molnar A.P."/>
            <person name="Mule G."/>
            <person name="Ngan C.Y."/>
            <person name="Orejas M."/>
            <person name="Orosz E."/>
            <person name="Ouedraogo J.P."/>
            <person name="Overkamp K.M."/>
            <person name="Park H.-S."/>
            <person name="Perrone G."/>
            <person name="Piumi F."/>
            <person name="Punt P.J."/>
            <person name="Ram A.F."/>
            <person name="Ramon A."/>
            <person name="Rauscher S."/>
            <person name="Record E."/>
            <person name="Riano-Pachon D.M."/>
            <person name="Robert V."/>
            <person name="Roehrig J."/>
            <person name="Ruller R."/>
            <person name="Salamov A."/>
            <person name="Salih N.S."/>
            <person name="Samson R.A."/>
            <person name="Sandor E."/>
            <person name="Sanguinetti M."/>
            <person name="Schuetze T."/>
            <person name="Sepcic K."/>
            <person name="Shelest E."/>
            <person name="Sherlock G."/>
            <person name="Sophianopoulou V."/>
            <person name="Squina F.M."/>
            <person name="Sun H."/>
            <person name="Susca A."/>
            <person name="Todd R.B."/>
            <person name="Tsang A."/>
            <person name="Unkles S.E."/>
            <person name="van de Wiele N."/>
            <person name="van Rossen-Uffink D."/>
            <person name="Oliveira J.V."/>
            <person name="Vesth T.C."/>
            <person name="Visser J."/>
            <person name="Yu J.-H."/>
            <person name="Zhou M."/>
            <person name="Andersen M.R."/>
            <person name="Archer D.B."/>
            <person name="Baker S.E."/>
            <person name="Benoit I."/>
            <person name="Brakhage A.A."/>
            <person name="Braus G.H."/>
            <person name="Fischer R."/>
            <person name="Frisvad J.C."/>
            <person name="Goldman G.H."/>
            <person name="Houbraken J."/>
            <person name="Oakley B."/>
            <person name="Pocsi I."/>
            <person name="Scazzocchio C."/>
            <person name="Seiboth B."/>
            <person name="vanKuyk P.A."/>
            <person name="Wortman J."/>
            <person name="Dyer P.S."/>
            <person name="Grigoriev I.V."/>
        </authorList>
    </citation>
    <scope>NUCLEOTIDE SEQUENCE [LARGE SCALE GENOMIC DNA]</scope>
    <source>
        <strain evidence="3">CBS 101740 / IMI 381727 / IBT 21946</strain>
    </source>
</reference>
<dbReference type="GeneID" id="93575740"/>
<dbReference type="OrthoDB" id="10621421at2759"/>
<feature type="region of interest" description="Disordered" evidence="1">
    <location>
        <begin position="76"/>
        <end position="105"/>
    </location>
</feature>
<dbReference type="RefSeq" id="XP_067474730.1">
    <property type="nucleotide sequence ID" value="XM_067623252.1"/>
</dbReference>
<accession>A0A1L9U749</accession>
<organism evidence="2 3">
    <name type="scientific">Aspergillus brasiliensis (strain CBS 101740 / IMI 381727 / IBT 21946)</name>
    <dbReference type="NCBI Taxonomy" id="767769"/>
    <lineage>
        <taxon>Eukaryota</taxon>
        <taxon>Fungi</taxon>
        <taxon>Dikarya</taxon>
        <taxon>Ascomycota</taxon>
        <taxon>Pezizomycotina</taxon>
        <taxon>Eurotiomycetes</taxon>
        <taxon>Eurotiomycetidae</taxon>
        <taxon>Eurotiales</taxon>
        <taxon>Aspergillaceae</taxon>
        <taxon>Aspergillus</taxon>
        <taxon>Aspergillus subgen. Circumdati</taxon>
    </lineage>
</organism>
<evidence type="ECO:0000313" key="2">
    <source>
        <dbReference type="EMBL" id="OJJ67481.1"/>
    </source>
</evidence>
<name>A0A1L9U749_ASPBC</name>
<sequence>MDAKENPPPDTYNTINKQAWFMHQAQFAGPPSHLFKMGTGEDMETERTRRQREQLTSSRVVRCVENLLDAALSTSQYEHEEYAAPSPTHTRSHKRSMRWRGQGQP</sequence>
<proteinExistence type="predicted"/>
<feature type="region of interest" description="Disordered" evidence="1">
    <location>
        <begin position="31"/>
        <end position="54"/>
    </location>
</feature>
<dbReference type="EMBL" id="KV878694">
    <property type="protein sequence ID" value="OJJ67481.1"/>
    <property type="molecule type" value="Genomic_DNA"/>
</dbReference>
<dbReference type="AlphaFoldDB" id="A0A1L9U749"/>
<evidence type="ECO:0000256" key="1">
    <source>
        <dbReference type="SAM" id="MobiDB-lite"/>
    </source>
</evidence>